<dbReference type="Proteomes" id="UP000268329">
    <property type="component" value="Chromosome"/>
</dbReference>
<dbReference type="AlphaFoldDB" id="A0A3G2JLA7"/>
<evidence type="ECO:0000259" key="6">
    <source>
        <dbReference type="Pfam" id="PF02668"/>
    </source>
</evidence>
<dbReference type="InterPro" id="IPR051323">
    <property type="entry name" value="AtsK-like"/>
</dbReference>
<protein>
    <submittedName>
        <fullName evidence="7">Taurine dioxygenase</fullName>
    </submittedName>
</protein>
<keyword evidence="4" id="KW-0560">Oxidoreductase</keyword>
<evidence type="ECO:0000256" key="3">
    <source>
        <dbReference type="ARBA" id="ARBA00022964"/>
    </source>
</evidence>
<keyword evidence="2" id="KW-0479">Metal-binding</keyword>
<dbReference type="KEGG" id="sdd:D9753_34965"/>
<dbReference type="EMBL" id="CP033073">
    <property type="protein sequence ID" value="AYN43228.1"/>
    <property type="molecule type" value="Genomic_DNA"/>
</dbReference>
<dbReference type="GO" id="GO:0005737">
    <property type="term" value="C:cytoplasm"/>
    <property type="evidence" value="ECO:0007669"/>
    <property type="project" value="TreeGrafter"/>
</dbReference>
<comment type="similarity">
    <text evidence="1">Belongs to the TfdA dioxygenase family.</text>
</comment>
<sequence>MEKFVLEAVEHLTTRPRKVYQTITADPLTPVIGAEITGVDLSRELSDQQFEDIGHAFLEHHVLVFRDQVLTAEDHKRFAARFGELRPLPVAVPEGRDPVILEISADKDSTDVDGHGWHADGTSNAELALGSMLYVTRTPDVGSGGDTMFANMHLAYEMLSPPMRAFLDGLTAVHDDAVAWQGHIPPAGYVLPRNEHPVVVRHPETGRKLLFVNPAYTSHIVQLSGDESKALLGLLFDLVARKPMLSCRVRWTPHTLVFWDNRSVQHHAVWDYYPHARHGRRVAIKGRRPEA</sequence>
<dbReference type="GO" id="GO:0000908">
    <property type="term" value="F:taurine dioxygenase activity"/>
    <property type="evidence" value="ECO:0007669"/>
    <property type="project" value="TreeGrafter"/>
</dbReference>
<evidence type="ECO:0000256" key="5">
    <source>
        <dbReference type="ARBA" id="ARBA00023004"/>
    </source>
</evidence>
<accession>A0A3G2JLA7</accession>
<dbReference type="RefSeq" id="WP_121790654.1">
    <property type="nucleotide sequence ID" value="NZ_CP033073.1"/>
</dbReference>
<dbReference type="Pfam" id="PF02668">
    <property type="entry name" value="TauD"/>
    <property type="match status" value="1"/>
</dbReference>
<keyword evidence="3 7" id="KW-0223">Dioxygenase</keyword>
<dbReference type="GO" id="GO:0006790">
    <property type="term" value="P:sulfur compound metabolic process"/>
    <property type="evidence" value="ECO:0007669"/>
    <property type="project" value="TreeGrafter"/>
</dbReference>
<evidence type="ECO:0000256" key="2">
    <source>
        <dbReference type="ARBA" id="ARBA00022723"/>
    </source>
</evidence>
<dbReference type="SUPFAM" id="SSF51197">
    <property type="entry name" value="Clavaminate synthase-like"/>
    <property type="match status" value="1"/>
</dbReference>
<dbReference type="InterPro" id="IPR042098">
    <property type="entry name" value="TauD-like_sf"/>
</dbReference>
<evidence type="ECO:0000256" key="1">
    <source>
        <dbReference type="ARBA" id="ARBA00005896"/>
    </source>
</evidence>
<reference evidence="7 8" key="1">
    <citation type="submission" date="2018-10" db="EMBL/GenBank/DDBJ databases">
        <title>The genome of Streptomyces dangxiongensis Z022.</title>
        <authorList>
            <person name="Zhang B."/>
        </authorList>
    </citation>
    <scope>NUCLEOTIDE SEQUENCE [LARGE SCALE GENOMIC DNA]</scope>
    <source>
        <strain evidence="7 8">Z022</strain>
    </source>
</reference>
<organism evidence="7 8">
    <name type="scientific">Streptomyces dangxiongensis</name>
    <dbReference type="NCBI Taxonomy" id="1442032"/>
    <lineage>
        <taxon>Bacteria</taxon>
        <taxon>Bacillati</taxon>
        <taxon>Actinomycetota</taxon>
        <taxon>Actinomycetes</taxon>
        <taxon>Kitasatosporales</taxon>
        <taxon>Streptomycetaceae</taxon>
        <taxon>Streptomyces</taxon>
    </lineage>
</organism>
<evidence type="ECO:0000313" key="7">
    <source>
        <dbReference type="EMBL" id="AYN43228.1"/>
    </source>
</evidence>
<name>A0A3G2JLA7_9ACTN</name>
<dbReference type="GO" id="GO:0046872">
    <property type="term" value="F:metal ion binding"/>
    <property type="evidence" value="ECO:0007669"/>
    <property type="project" value="UniProtKB-KW"/>
</dbReference>
<dbReference type="InterPro" id="IPR003819">
    <property type="entry name" value="TauD/TfdA-like"/>
</dbReference>
<dbReference type="OrthoDB" id="581608at2"/>
<evidence type="ECO:0000256" key="4">
    <source>
        <dbReference type="ARBA" id="ARBA00023002"/>
    </source>
</evidence>
<feature type="domain" description="TauD/TfdA-like" evidence="6">
    <location>
        <begin position="26"/>
        <end position="282"/>
    </location>
</feature>
<proteinExistence type="inferred from homology"/>
<dbReference type="PANTHER" id="PTHR30468:SF1">
    <property type="entry name" value="ALPHA-KETOGLUTARATE-DEPENDENT SULFONATE DIOXYGENASE"/>
    <property type="match status" value="1"/>
</dbReference>
<dbReference type="Gene3D" id="3.60.130.10">
    <property type="entry name" value="Clavaminate synthase-like"/>
    <property type="match status" value="1"/>
</dbReference>
<evidence type="ECO:0000313" key="8">
    <source>
        <dbReference type="Proteomes" id="UP000268329"/>
    </source>
</evidence>
<gene>
    <name evidence="7" type="ORF">D9753_34965</name>
</gene>
<dbReference type="PANTHER" id="PTHR30468">
    <property type="entry name" value="ALPHA-KETOGLUTARATE-DEPENDENT SULFONATE DIOXYGENASE"/>
    <property type="match status" value="1"/>
</dbReference>
<keyword evidence="8" id="KW-1185">Reference proteome</keyword>
<keyword evidence="5" id="KW-0408">Iron</keyword>